<gene>
    <name evidence="19" type="ORF">PHAECO_LOCUS10187</name>
</gene>
<dbReference type="Proteomes" id="UP001153737">
    <property type="component" value="Chromosome 6"/>
</dbReference>
<evidence type="ECO:0000256" key="18">
    <source>
        <dbReference type="SAM" id="Phobius"/>
    </source>
</evidence>
<comment type="subunit">
    <text evidence="4">Complex I is composed of 45 different subunits.</text>
</comment>
<keyword evidence="9" id="KW-0999">Mitochondrion inner membrane</keyword>
<feature type="transmembrane region" description="Helical" evidence="18">
    <location>
        <begin position="49"/>
        <end position="71"/>
    </location>
</feature>
<dbReference type="InterPro" id="IPR019173">
    <property type="entry name" value="NADH_UbQ_OxRdtase_B5_su"/>
</dbReference>
<sequence>MSLYSTLRNALQLPKSAIRYEVVKRCMSEHRTFPLTPTRWQWKKFKDHLHYYMMLGVIPCSLGVLYANVFVGPATLTEIPEDYEPKYWEYYRSPVTRFLARYFFNDPQQDYEKYLAFIFMEEETRQLRKLEKQIKQKMAERNDYQAYYYRPVAAKYHRISREAADQLESIRGD</sequence>
<evidence type="ECO:0000256" key="15">
    <source>
        <dbReference type="ARBA" id="ARBA00032395"/>
    </source>
</evidence>
<evidence type="ECO:0000256" key="14">
    <source>
        <dbReference type="ARBA" id="ARBA00023136"/>
    </source>
</evidence>
<feature type="coiled-coil region" evidence="17">
    <location>
        <begin position="120"/>
        <end position="147"/>
    </location>
</feature>
<dbReference type="PANTHER" id="PTHR13178:SF0">
    <property type="entry name" value="NADH DEHYDROGENASE [UBIQUINONE] 1 BETA SUBCOMPLEX SUBUNIT 5, MITOCHONDRIAL"/>
    <property type="match status" value="1"/>
</dbReference>
<accession>A0A9P0GUA2</accession>
<evidence type="ECO:0000256" key="8">
    <source>
        <dbReference type="ARBA" id="ARBA00022692"/>
    </source>
</evidence>
<comment type="subcellular location">
    <subcellularLocation>
        <location evidence="2">Mitochondrion inner membrane</location>
        <topology evidence="2">Single-pass membrane protein</topology>
    </subcellularLocation>
</comment>
<organism evidence="19 20">
    <name type="scientific">Phaedon cochleariae</name>
    <name type="common">Mustard beetle</name>
    <dbReference type="NCBI Taxonomy" id="80249"/>
    <lineage>
        <taxon>Eukaryota</taxon>
        <taxon>Metazoa</taxon>
        <taxon>Ecdysozoa</taxon>
        <taxon>Arthropoda</taxon>
        <taxon>Hexapoda</taxon>
        <taxon>Insecta</taxon>
        <taxon>Pterygota</taxon>
        <taxon>Neoptera</taxon>
        <taxon>Endopterygota</taxon>
        <taxon>Coleoptera</taxon>
        <taxon>Polyphaga</taxon>
        <taxon>Cucujiformia</taxon>
        <taxon>Chrysomeloidea</taxon>
        <taxon>Chrysomelidae</taxon>
        <taxon>Chrysomelinae</taxon>
        <taxon>Chrysomelini</taxon>
        <taxon>Phaedon</taxon>
    </lineage>
</organism>
<evidence type="ECO:0000256" key="3">
    <source>
        <dbReference type="ARBA" id="ARBA00007152"/>
    </source>
</evidence>
<keyword evidence="17" id="KW-0175">Coiled coil</keyword>
<dbReference type="GO" id="GO:0005743">
    <property type="term" value="C:mitochondrial inner membrane"/>
    <property type="evidence" value="ECO:0007669"/>
    <property type="project" value="UniProtKB-SubCell"/>
</dbReference>
<evidence type="ECO:0000256" key="16">
    <source>
        <dbReference type="ARBA" id="ARBA00032550"/>
    </source>
</evidence>
<evidence type="ECO:0000313" key="20">
    <source>
        <dbReference type="Proteomes" id="UP001153737"/>
    </source>
</evidence>
<keyword evidence="14 18" id="KW-0472">Membrane</keyword>
<keyword evidence="6" id="KW-0813">Transport</keyword>
<keyword evidence="10" id="KW-0809">Transit peptide</keyword>
<evidence type="ECO:0000256" key="11">
    <source>
        <dbReference type="ARBA" id="ARBA00022982"/>
    </source>
</evidence>
<evidence type="ECO:0000256" key="9">
    <source>
        <dbReference type="ARBA" id="ARBA00022792"/>
    </source>
</evidence>
<evidence type="ECO:0000256" key="5">
    <source>
        <dbReference type="ARBA" id="ARBA00015175"/>
    </source>
</evidence>
<comment type="function">
    <text evidence="1">Accessory subunit of the mitochondrial membrane respiratory chain NADH dehydrogenase (Complex I), that is believed not to be involved in catalysis. Complex I functions in the transfer of electrons from NADH to the respiratory chain. The immediate electron acceptor for the enzyme is believed to be ubiquinone.</text>
</comment>
<evidence type="ECO:0000256" key="6">
    <source>
        <dbReference type="ARBA" id="ARBA00022448"/>
    </source>
</evidence>
<protein>
    <recommendedName>
        <fullName evidence="5">NADH dehydrogenase [ubiquinone] 1 beta subcomplex subunit 5, mitochondrial</fullName>
    </recommendedName>
    <alternativeName>
        <fullName evidence="16">Complex I-SGDH</fullName>
    </alternativeName>
    <alternativeName>
        <fullName evidence="15">NADH-ubiquinone oxidoreductase SGDH subunit</fullName>
    </alternativeName>
</protein>
<keyword evidence="13" id="KW-0496">Mitochondrion</keyword>
<dbReference type="EMBL" id="OU896712">
    <property type="protein sequence ID" value="CAH1173878.1"/>
    <property type="molecule type" value="Genomic_DNA"/>
</dbReference>
<dbReference type="Pfam" id="PF09781">
    <property type="entry name" value="NDUF_B5"/>
    <property type="match status" value="1"/>
</dbReference>
<keyword evidence="8 18" id="KW-0812">Transmembrane</keyword>
<evidence type="ECO:0000256" key="4">
    <source>
        <dbReference type="ARBA" id="ARBA00011533"/>
    </source>
</evidence>
<dbReference type="OrthoDB" id="9995605at2759"/>
<evidence type="ECO:0000256" key="10">
    <source>
        <dbReference type="ARBA" id="ARBA00022946"/>
    </source>
</evidence>
<dbReference type="AlphaFoldDB" id="A0A9P0GUA2"/>
<keyword evidence="20" id="KW-1185">Reference proteome</keyword>
<reference evidence="19" key="1">
    <citation type="submission" date="2022-01" db="EMBL/GenBank/DDBJ databases">
        <authorList>
            <person name="King R."/>
        </authorList>
    </citation>
    <scope>NUCLEOTIDE SEQUENCE</scope>
</reference>
<name>A0A9P0GUA2_PHACE</name>
<evidence type="ECO:0000256" key="17">
    <source>
        <dbReference type="SAM" id="Coils"/>
    </source>
</evidence>
<dbReference type="PANTHER" id="PTHR13178">
    <property type="entry name" value="NADH-UBIQUINONE OXIDOREDUCTASE SGDH SUBUNIT"/>
    <property type="match status" value="1"/>
</dbReference>
<reference evidence="19" key="2">
    <citation type="submission" date="2022-10" db="EMBL/GenBank/DDBJ databases">
        <authorList>
            <consortium name="ENA_rothamsted_submissions"/>
            <consortium name="culmorum"/>
            <person name="King R."/>
        </authorList>
    </citation>
    <scope>NUCLEOTIDE SEQUENCE</scope>
</reference>
<evidence type="ECO:0000256" key="1">
    <source>
        <dbReference type="ARBA" id="ARBA00003195"/>
    </source>
</evidence>
<evidence type="ECO:0000256" key="12">
    <source>
        <dbReference type="ARBA" id="ARBA00022989"/>
    </source>
</evidence>
<keyword evidence="12 18" id="KW-1133">Transmembrane helix</keyword>
<proteinExistence type="inferred from homology"/>
<evidence type="ECO:0000313" key="19">
    <source>
        <dbReference type="EMBL" id="CAH1173878.1"/>
    </source>
</evidence>
<comment type="similarity">
    <text evidence="3">Belongs to the complex I NDUFB5 subunit family.</text>
</comment>
<evidence type="ECO:0000256" key="13">
    <source>
        <dbReference type="ARBA" id="ARBA00023128"/>
    </source>
</evidence>
<evidence type="ECO:0000256" key="7">
    <source>
        <dbReference type="ARBA" id="ARBA00022660"/>
    </source>
</evidence>
<evidence type="ECO:0000256" key="2">
    <source>
        <dbReference type="ARBA" id="ARBA00004434"/>
    </source>
</evidence>
<keyword evidence="7" id="KW-0679">Respiratory chain</keyword>
<keyword evidence="11" id="KW-0249">Electron transport</keyword>